<evidence type="ECO:0000256" key="1">
    <source>
        <dbReference type="SAM" id="Phobius"/>
    </source>
</evidence>
<name>A0A8S5SGP2_9CAUD</name>
<organism evidence="2">
    <name type="scientific">Siphoviridae sp. ct9zP9</name>
    <dbReference type="NCBI Taxonomy" id="2827795"/>
    <lineage>
        <taxon>Viruses</taxon>
        <taxon>Duplodnaviria</taxon>
        <taxon>Heunggongvirae</taxon>
        <taxon>Uroviricota</taxon>
        <taxon>Caudoviricetes</taxon>
    </lineage>
</organism>
<accession>A0A8S5SGP2</accession>
<keyword evidence="1" id="KW-0472">Membrane</keyword>
<feature type="transmembrane region" description="Helical" evidence="1">
    <location>
        <begin position="12"/>
        <end position="29"/>
    </location>
</feature>
<keyword evidence="1" id="KW-0812">Transmembrane</keyword>
<keyword evidence="1" id="KW-1133">Transmembrane helix</keyword>
<evidence type="ECO:0000313" key="2">
    <source>
        <dbReference type="EMBL" id="DAF50193.1"/>
    </source>
</evidence>
<dbReference type="EMBL" id="BK032593">
    <property type="protein sequence ID" value="DAF50193.1"/>
    <property type="molecule type" value="Genomic_DNA"/>
</dbReference>
<protein>
    <submittedName>
        <fullName evidence="2">Uncharacterized protein</fullName>
    </submittedName>
</protein>
<sequence>MKEVTLMVTYEGLFTFCLVIIGVISLFYNKK</sequence>
<proteinExistence type="predicted"/>
<reference evidence="2" key="1">
    <citation type="journal article" date="2021" name="Proc. Natl. Acad. Sci. U.S.A.">
        <title>A Catalog of Tens of Thousands of Viruses from Human Metagenomes Reveals Hidden Associations with Chronic Diseases.</title>
        <authorList>
            <person name="Tisza M.J."/>
            <person name="Buck C.B."/>
        </authorList>
    </citation>
    <scope>NUCLEOTIDE SEQUENCE</scope>
    <source>
        <strain evidence="2">Ct9zP9</strain>
    </source>
</reference>